<accession>A0A5C5GFN3</accession>
<dbReference type="Proteomes" id="UP000314011">
    <property type="component" value="Unassembled WGS sequence"/>
</dbReference>
<dbReference type="OrthoDB" id="7871968at2"/>
<proteinExistence type="predicted"/>
<keyword evidence="3" id="KW-1185">Reference proteome</keyword>
<protein>
    <submittedName>
        <fullName evidence="2">DUF3072 domain-containing protein</fullName>
    </submittedName>
</protein>
<evidence type="ECO:0000256" key="1">
    <source>
        <dbReference type="SAM" id="MobiDB-lite"/>
    </source>
</evidence>
<dbReference type="Pfam" id="PF11272">
    <property type="entry name" value="DUF3072"/>
    <property type="match status" value="1"/>
</dbReference>
<gene>
    <name evidence="2" type="ORF">FHY64_09860</name>
</gene>
<dbReference type="InterPro" id="IPR021425">
    <property type="entry name" value="DUF3072"/>
</dbReference>
<organism evidence="2 3">
    <name type="scientific">Pelagovum pacificum</name>
    <dbReference type="NCBI Taxonomy" id="2588711"/>
    <lineage>
        <taxon>Bacteria</taxon>
        <taxon>Pseudomonadati</taxon>
        <taxon>Pseudomonadota</taxon>
        <taxon>Alphaproteobacteria</taxon>
        <taxon>Rhodobacterales</taxon>
        <taxon>Paracoccaceae</taxon>
        <taxon>Pelagovum</taxon>
    </lineage>
</organism>
<dbReference type="EMBL" id="VFFF01000001">
    <property type="protein sequence ID" value="TNY33558.1"/>
    <property type="molecule type" value="Genomic_DNA"/>
</dbReference>
<name>A0A5C5GFN3_9RHOB</name>
<dbReference type="AlphaFoldDB" id="A0A5C5GFN3"/>
<evidence type="ECO:0000313" key="3">
    <source>
        <dbReference type="Proteomes" id="UP000314011"/>
    </source>
</evidence>
<evidence type="ECO:0000313" key="2">
    <source>
        <dbReference type="EMBL" id="TNY33558.1"/>
    </source>
</evidence>
<reference evidence="2 3" key="1">
    <citation type="submission" date="2019-06" db="EMBL/GenBank/DDBJ databases">
        <title>Genome of new Rhodobacteraceae sp. SM1903.</title>
        <authorList>
            <person name="Ren X."/>
        </authorList>
    </citation>
    <scope>NUCLEOTIDE SEQUENCE [LARGE SCALE GENOMIC DNA]</scope>
    <source>
        <strain evidence="2 3">SM1903</strain>
    </source>
</reference>
<feature type="region of interest" description="Disordered" evidence="1">
    <location>
        <begin position="1"/>
        <end position="43"/>
    </location>
</feature>
<sequence>MQEPGTGRRRGGYRSNPMEEAMIPPVKPLSDELTPDNNLDDDAPMTEEQAAQLRDLCDRAGEPMDANLTQMQAQKRIAALQEVLGE</sequence>
<comment type="caution">
    <text evidence="2">The sequence shown here is derived from an EMBL/GenBank/DDBJ whole genome shotgun (WGS) entry which is preliminary data.</text>
</comment>